<dbReference type="InterPro" id="IPR002317">
    <property type="entry name" value="Ser-tRNA-ligase_type_1"/>
</dbReference>
<dbReference type="PRINTS" id="PR00981">
    <property type="entry name" value="TRNASYNTHSER"/>
</dbReference>
<evidence type="ECO:0000256" key="4">
    <source>
        <dbReference type="ARBA" id="ARBA00022741"/>
    </source>
</evidence>
<accession>A0AAV2SZJ5</accession>
<dbReference type="GO" id="GO:0004828">
    <property type="term" value="F:serine-tRNA ligase activity"/>
    <property type="evidence" value="ECO:0007669"/>
    <property type="project" value="UniProtKB-EC"/>
</dbReference>
<organism evidence="13 14">
    <name type="scientific">Calicophoron daubneyi</name>
    <name type="common">Rumen fluke</name>
    <name type="synonym">Paramphistomum daubneyi</name>
    <dbReference type="NCBI Taxonomy" id="300641"/>
    <lineage>
        <taxon>Eukaryota</taxon>
        <taxon>Metazoa</taxon>
        <taxon>Spiralia</taxon>
        <taxon>Lophotrochozoa</taxon>
        <taxon>Platyhelminthes</taxon>
        <taxon>Trematoda</taxon>
        <taxon>Digenea</taxon>
        <taxon>Plagiorchiida</taxon>
        <taxon>Pronocephalata</taxon>
        <taxon>Paramphistomoidea</taxon>
        <taxon>Paramphistomidae</taxon>
        <taxon>Calicophoron</taxon>
    </lineage>
</organism>
<dbReference type="PANTHER" id="PTHR11778">
    <property type="entry name" value="SERYL-TRNA SYNTHETASE"/>
    <property type="match status" value="1"/>
</dbReference>
<dbReference type="PROSITE" id="PS50862">
    <property type="entry name" value="AA_TRNA_LIGASE_II"/>
    <property type="match status" value="1"/>
</dbReference>
<feature type="compositionally biased region" description="Basic residues" evidence="11">
    <location>
        <begin position="618"/>
        <end position="629"/>
    </location>
</feature>
<gene>
    <name evidence="13" type="ORF">CDAUBV1_LOCUS567</name>
</gene>
<dbReference type="InterPro" id="IPR042103">
    <property type="entry name" value="SerRS_1_N_sf"/>
</dbReference>
<dbReference type="Pfam" id="PF02403">
    <property type="entry name" value="Seryl_tRNA_N"/>
    <property type="match status" value="1"/>
</dbReference>
<dbReference type="InterPro" id="IPR033729">
    <property type="entry name" value="SerRS_core"/>
</dbReference>
<comment type="similarity">
    <text evidence="1">Belongs to the class-II aminoacyl-tRNA synthetase family. Type-1 seryl-tRNA synthetase subfamily.</text>
</comment>
<protein>
    <recommendedName>
        <fullName evidence="2">serine--tRNA ligase</fullName>
        <ecNumber evidence="2">6.1.1.11</ecNumber>
    </recommendedName>
    <alternativeName>
        <fullName evidence="8">Seryl-tRNA synthetase</fullName>
    </alternativeName>
</protein>
<keyword evidence="6" id="KW-0648">Protein biosynthesis</keyword>
<dbReference type="EC" id="6.1.1.11" evidence="2"/>
<dbReference type="Pfam" id="PF00587">
    <property type="entry name" value="tRNA-synt_2b"/>
    <property type="match status" value="1"/>
</dbReference>
<evidence type="ECO:0000256" key="1">
    <source>
        <dbReference type="ARBA" id="ARBA00010728"/>
    </source>
</evidence>
<evidence type="ECO:0000256" key="6">
    <source>
        <dbReference type="ARBA" id="ARBA00022917"/>
    </source>
</evidence>
<dbReference type="Proteomes" id="UP001497525">
    <property type="component" value="Unassembled WGS sequence"/>
</dbReference>
<evidence type="ECO:0000256" key="8">
    <source>
        <dbReference type="ARBA" id="ARBA00031113"/>
    </source>
</evidence>
<dbReference type="InterPro" id="IPR002314">
    <property type="entry name" value="aa-tRNA-synt_IIb"/>
</dbReference>
<feature type="compositionally biased region" description="Low complexity" evidence="11">
    <location>
        <begin position="596"/>
        <end position="610"/>
    </location>
</feature>
<dbReference type="GO" id="GO:0005524">
    <property type="term" value="F:ATP binding"/>
    <property type="evidence" value="ECO:0007669"/>
    <property type="project" value="UniProtKB-KW"/>
</dbReference>
<dbReference type="CDD" id="cd00770">
    <property type="entry name" value="SerRS_core"/>
    <property type="match status" value="1"/>
</dbReference>
<name>A0AAV2SZJ5_CALDB</name>
<keyword evidence="7" id="KW-0030">Aminoacyl-tRNA synthetase</keyword>
<dbReference type="InterPro" id="IPR006195">
    <property type="entry name" value="aa-tRNA-synth_II"/>
</dbReference>
<evidence type="ECO:0000313" key="13">
    <source>
        <dbReference type="EMBL" id="CAL5129521.1"/>
    </source>
</evidence>
<comment type="catalytic activity">
    <reaction evidence="10">
        <text>tRNA(Ser) + L-serine + ATP = L-seryl-tRNA(Ser) + AMP + diphosphate + H(+)</text>
        <dbReference type="Rhea" id="RHEA:12292"/>
        <dbReference type="Rhea" id="RHEA-COMP:9669"/>
        <dbReference type="Rhea" id="RHEA-COMP:9703"/>
        <dbReference type="ChEBI" id="CHEBI:15378"/>
        <dbReference type="ChEBI" id="CHEBI:30616"/>
        <dbReference type="ChEBI" id="CHEBI:33019"/>
        <dbReference type="ChEBI" id="CHEBI:33384"/>
        <dbReference type="ChEBI" id="CHEBI:78442"/>
        <dbReference type="ChEBI" id="CHEBI:78533"/>
        <dbReference type="ChEBI" id="CHEBI:456215"/>
        <dbReference type="EC" id="6.1.1.11"/>
    </reaction>
</comment>
<keyword evidence="4" id="KW-0547">Nucleotide-binding</keyword>
<evidence type="ECO:0000256" key="10">
    <source>
        <dbReference type="ARBA" id="ARBA00048823"/>
    </source>
</evidence>
<proteinExistence type="inferred from homology"/>
<feature type="domain" description="Aminoacyl-transfer RNA synthetases class-II family profile" evidence="12">
    <location>
        <begin position="215"/>
        <end position="465"/>
    </location>
</feature>
<dbReference type="NCBIfam" id="TIGR00414">
    <property type="entry name" value="serS"/>
    <property type="match status" value="1"/>
</dbReference>
<evidence type="ECO:0000313" key="14">
    <source>
        <dbReference type="Proteomes" id="UP001497525"/>
    </source>
</evidence>
<evidence type="ECO:0000256" key="11">
    <source>
        <dbReference type="SAM" id="MobiDB-lite"/>
    </source>
</evidence>
<dbReference type="SUPFAM" id="SSF55681">
    <property type="entry name" value="Class II aaRS and biotin synthetases"/>
    <property type="match status" value="1"/>
</dbReference>
<feature type="region of interest" description="Disordered" evidence="11">
    <location>
        <begin position="540"/>
        <end position="643"/>
    </location>
</feature>
<keyword evidence="5" id="KW-0067">ATP-binding</keyword>
<comment type="caution">
    <text evidence="13">The sequence shown here is derived from an EMBL/GenBank/DDBJ whole genome shotgun (WGS) entry which is preliminary data.</text>
</comment>
<dbReference type="FunFam" id="3.30.930.10:FF:000026">
    <property type="entry name" value="Seryl-tRNA synthetase, cytoplasmic"/>
    <property type="match status" value="1"/>
</dbReference>
<evidence type="ECO:0000256" key="9">
    <source>
        <dbReference type="ARBA" id="ARBA00047929"/>
    </source>
</evidence>
<dbReference type="AlphaFoldDB" id="A0AAV2SZJ5"/>
<comment type="catalytic activity">
    <reaction evidence="9">
        <text>tRNA(Sec) + L-serine + ATP = L-seryl-tRNA(Sec) + AMP + diphosphate + H(+)</text>
        <dbReference type="Rhea" id="RHEA:42580"/>
        <dbReference type="Rhea" id="RHEA-COMP:9742"/>
        <dbReference type="Rhea" id="RHEA-COMP:10128"/>
        <dbReference type="ChEBI" id="CHEBI:15378"/>
        <dbReference type="ChEBI" id="CHEBI:30616"/>
        <dbReference type="ChEBI" id="CHEBI:33019"/>
        <dbReference type="ChEBI" id="CHEBI:33384"/>
        <dbReference type="ChEBI" id="CHEBI:78442"/>
        <dbReference type="ChEBI" id="CHEBI:78533"/>
        <dbReference type="ChEBI" id="CHEBI:456215"/>
        <dbReference type="EC" id="6.1.1.11"/>
    </reaction>
</comment>
<dbReference type="InterPro" id="IPR045864">
    <property type="entry name" value="aa-tRNA-synth_II/BPL/LPL"/>
</dbReference>
<reference evidence="13" key="1">
    <citation type="submission" date="2024-06" db="EMBL/GenBank/DDBJ databases">
        <authorList>
            <person name="Liu X."/>
            <person name="Lenzi L."/>
            <person name="Haldenby T S."/>
            <person name="Uol C."/>
        </authorList>
    </citation>
    <scope>NUCLEOTIDE SEQUENCE</scope>
</reference>
<dbReference type="FunFam" id="1.10.287.40:FF:000002">
    <property type="entry name" value="Serine--tRNA ligase, cytoplasmic"/>
    <property type="match status" value="1"/>
</dbReference>
<evidence type="ECO:0000256" key="3">
    <source>
        <dbReference type="ARBA" id="ARBA00022598"/>
    </source>
</evidence>
<dbReference type="InterPro" id="IPR015866">
    <property type="entry name" value="Ser-tRNA-synth_1_N"/>
</dbReference>
<dbReference type="Gene3D" id="3.30.930.10">
    <property type="entry name" value="Bira Bifunctional Protein, Domain 2"/>
    <property type="match status" value="1"/>
</dbReference>
<sequence length="643" mass="72186">MVLSIDLFRVERGGDPEKIRDNERKRFRDTHRVDVVLEADENWRKAQYTVELFKKTKNLCSKLISKKYKLKEINTGSSSHDLDAIVKNVNSVTEETLSPLSVDDLKKLSTLIDGEIKSNMDLADDFAATRQRHLYEVANMLHPDVPISDNEDNNRVIRTYGEPGMRKKYSHVDLAVMVDGFDGDRGTAVAGGRGYFLKGPLVFMEHALINLALSMLHQRGFTPLYTPFFMRKDAMQAVAQLSQFDEELYKVTGRRECISKDTIDTEKKAPESIEEEEKYLIATSEQPIAAYHRNEWISAESLPLRYAGISTCFRQEVGSHGRDTRGIFRVHQFEKVEQFCITSPHDDVSWQMFNEMIGNAEAFHQALGLPYRIVSIVSGELNNAAAMKYDLEAWFPGSGAFRELVSCSNCTDYQSRRLSIRYGQTKKMNKNVEFVHMLNATMCATTRVICAILENYQTDEGIIVPDPIRKLMPAGYETIIPYVRPAPIDEEKQKAMDAKKPELKAPKTVVEISNSVPRIDGSNEEEAITKLEKAMHDSKLVDSTENKTHSAKSSAKANLALKAEPMNRSTEANTEVVECKNESPKTAGDATPHVLPQSSSAAQEEPSSKGPEGESAEKKKRKKKKKKRNTGVGEADTAKSGEA</sequence>
<evidence type="ECO:0000256" key="7">
    <source>
        <dbReference type="ARBA" id="ARBA00023146"/>
    </source>
</evidence>
<dbReference type="Gene3D" id="1.10.287.40">
    <property type="entry name" value="Serine-tRNA synthetase, tRNA binding domain"/>
    <property type="match status" value="1"/>
</dbReference>
<keyword evidence="3" id="KW-0436">Ligase</keyword>
<feature type="compositionally biased region" description="Low complexity" evidence="11">
    <location>
        <begin position="551"/>
        <end position="563"/>
    </location>
</feature>
<evidence type="ECO:0000256" key="5">
    <source>
        <dbReference type="ARBA" id="ARBA00022840"/>
    </source>
</evidence>
<dbReference type="GO" id="GO:0006434">
    <property type="term" value="P:seryl-tRNA aminoacylation"/>
    <property type="evidence" value="ECO:0007669"/>
    <property type="project" value="InterPro"/>
</dbReference>
<evidence type="ECO:0000259" key="12">
    <source>
        <dbReference type="PROSITE" id="PS50862"/>
    </source>
</evidence>
<dbReference type="EMBL" id="CAXLJL010000002">
    <property type="protein sequence ID" value="CAL5129521.1"/>
    <property type="molecule type" value="Genomic_DNA"/>
</dbReference>
<evidence type="ECO:0000256" key="2">
    <source>
        <dbReference type="ARBA" id="ARBA00012840"/>
    </source>
</evidence>